<dbReference type="PANTHER" id="PTHR46033:SF8">
    <property type="entry name" value="PROTEIN MAINTENANCE OF MERISTEMS-LIKE"/>
    <property type="match status" value="1"/>
</dbReference>
<proteinExistence type="predicted"/>
<reference evidence="1 2" key="1">
    <citation type="submission" date="2019-01" db="EMBL/GenBank/DDBJ databases">
        <title>Sequencing of cultivated peanut Arachis hypogaea provides insights into genome evolution and oil improvement.</title>
        <authorList>
            <person name="Chen X."/>
        </authorList>
    </citation>
    <scope>NUCLEOTIDE SEQUENCE [LARGE SCALE GENOMIC DNA]</scope>
    <source>
        <strain evidence="2">cv. Fuhuasheng</strain>
        <tissue evidence="1">Leaves</tissue>
    </source>
</reference>
<dbReference type="EMBL" id="SDMP01000008">
    <property type="protein sequence ID" value="RYR41741.1"/>
    <property type="molecule type" value="Genomic_DNA"/>
</dbReference>
<gene>
    <name evidence="1" type="ORF">Ahy_A08g038158</name>
</gene>
<accession>A0A445BT04</accession>
<dbReference type="PANTHER" id="PTHR46033">
    <property type="entry name" value="PROTEIN MAIN-LIKE 2"/>
    <property type="match status" value="1"/>
</dbReference>
<dbReference type="Proteomes" id="UP000289738">
    <property type="component" value="Chromosome A08"/>
</dbReference>
<keyword evidence="2" id="KW-1185">Reference proteome</keyword>
<dbReference type="GO" id="GO:0010073">
    <property type="term" value="P:meristem maintenance"/>
    <property type="evidence" value="ECO:0007669"/>
    <property type="project" value="InterPro"/>
</dbReference>
<protein>
    <recommendedName>
        <fullName evidence="3">Aminotransferase-like plant mobile domain-containing protein</fullName>
    </recommendedName>
</protein>
<dbReference type="AlphaFoldDB" id="A0A445BT04"/>
<sequence length="97" mass="11421">MEDNSNQIYRLDRVANIAGSVHEEDTHLCITSMRRQHGMFLDERIMPYLHMAGLTHLARLNDHWFRLDEPLVSAFVERWGLKTHTFHKLFGNCTITL</sequence>
<organism evidence="1 2">
    <name type="scientific">Arachis hypogaea</name>
    <name type="common">Peanut</name>
    <dbReference type="NCBI Taxonomy" id="3818"/>
    <lineage>
        <taxon>Eukaryota</taxon>
        <taxon>Viridiplantae</taxon>
        <taxon>Streptophyta</taxon>
        <taxon>Embryophyta</taxon>
        <taxon>Tracheophyta</taxon>
        <taxon>Spermatophyta</taxon>
        <taxon>Magnoliopsida</taxon>
        <taxon>eudicotyledons</taxon>
        <taxon>Gunneridae</taxon>
        <taxon>Pentapetalae</taxon>
        <taxon>rosids</taxon>
        <taxon>fabids</taxon>
        <taxon>Fabales</taxon>
        <taxon>Fabaceae</taxon>
        <taxon>Papilionoideae</taxon>
        <taxon>50 kb inversion clade</taxon>
        <taxon>dalbergioids sensu lato</taxon>
        <taxon>Dalbergieae</taxon>
        <taxon>Pterocarpus clade</taxon>
        <taxon>Arachis</taxon>
    </lineage>
</organism>
<name>A0A445BT04_ARAHY</name>
<evidence type="ECO:0000313" key="2">
    <source>
        <dbReference type="Proteomes" id="UP000289738"/>
    </source>
</evidence>
<evidence type="ECO:0000313" key="1">
    <source>
        <dbReference type="EMBL" id="RYR41741.1"/>
    </source>
</evidence>
<comment type="caution">
    <text evidence="1">The sequence shown here is derived from an EMBL/GenBank/DDBJ whole genome shotgun (WGS) entry which is preliminary data.</text>
</comment>
<dbReference type="InterPro" id="IPR044824">
    <property type="entry name" value="MAIN-like"/>
</dbReference>
<evidence type="ECO:0008006" key="3">
    <source>
        <dbReference type="Google" id="ProtNLM"/>
    </source>
</evidence>